<keyword evidence="4" id="KW-0663">Pyridoxal phosphate</keyword>
<protein>
    <recommendedName>
        <fullName evidence="3">cysteine desulfurase</fullName>
        <ecNumber evidence="3">2.8.1.7</ecNumber>
    </recommendedName>
</protein>
<comment type="similarity">
    <text evidence="2">Belongs to the class-V pyridoxal-phosphate-dependent aminotransferase family. Csd subfamily.</text>
</comment>
<dbReference type="Pfam" id="PF00266">
    <property type="entry name" value="Aminotran_5"/>
    <property type="match status" value="1"/>
</dbReference>
<dbReference type="InterPro" id="IPR015421">
    <property type="entry name" value="PyrdxlP-dep_Trfase_major"/>
</dbReference>
<evidence type="ECO:0000256" key="3">
    <source>
        <dbReference type="ARBA" id="ARBA00012239"/>
    </source>
</evidence>
<evidence type="ECO:0000313" key="8">
    <source>
        <dbReference type="Proteomes" id="UP000194903"/>
    </source>
</evidence>
<reference evidence="7 8" key="1">
    <citation type="submission" date="2017-05" db="EMBL/GenBank/DDBJ databases">
        <title>Butyricicoccus porcorum sp. nov. a butyrate-producing bacterium from the swine intestinal tract.</title>
        <authorList>
            <person name="Trachsel J."/>
            <person name="Humphrey S."/>
            <person name="Allen H.K."/>
        </authorList>
    </citation>
    <scope>NUCLEOTIDE SEQUENCE [LARGE SCALE GENOMIC DNA]</scope>
    <source>
        <strain evidence="7">BB10</strain>
    </source>
</reference>
<dbReference type="PANTHER" id="PTHR43586">
    <property type="entry name" value="CYSTEINE DESULFURASE"/>
    <property type="match status" value="1"/>
</dbReference>
<dbReference type="Gene3D" id="3.40.640.10">
    <property type="entry name" value="Type I PLP-dependent aspartate aminotransferase-like (Major domain)"/>
    <property type="match status" value="1"/>
</dbReference>
<comment type="cofactor">
    <cofactor evidence="1">
        <name>pyridoxal 5'-phosphate</name>
        <dbReference type="ChEBI" id="CHEBI:597326"/>
    </cofactor>
</comment>
<gene>
    <name evidence="7" type="ORF">CBW42_10380</name>
</gene>
<dbReference type="InterPro" id="IPR010969">
    <property type="entry name" value="Cys_dSase-rel_unknwn_funct"/>
</dbReference>
<organism evidence="7 8">
    <name type="scientific">Butyricicoccus porcorum</name>
    <dbReference type="NCBI Taxonomy" id="1945634"/>
    <lineage>
        <taxon>Bacteria</taxon>
        <taxon>Bacillati</taxon>
        <taxon>Bacillota</taxon>
        <taxon>Clostridia</taxon>
        <taxon>Eubacteriales</taxon>
        <taxon>Butyricicoccaceae</taxon>
        <taxon>Butyricicoccus</taxon>
    </lineage>
</organism>
<dbReference type="GO" id="GO:0031071">
    <property type="term" value="F:cysteine desulfurase activity"/>
    <property type="evidence" value="ECO:0007669"/>
    <property type="project" value="UniProtKB-EC"/>
</dbReference>
<dbReference type="NCBIfam" id="TIGR01977">
    <property type="entry name" value="am_tr_V_EF2568"/>
    <property type="match status" value="1"/>
</dbReference>
<dbReference type="PIRSF" id="PIRSF005572">
    <property type="entry name" value="NifS"/>
    <property type="match status" value="1"/>
</dbReference>
<comment type="catalytic activity">
    <reaction evidence="5">
        <text>(sulfur carrier)-H + L-cysteine = (sulfur carrier)-SH + L-alanine</text>
        <dbReference type="Rhea" id="RHEA:43892"/>
        <dbReference type="Rhea" id="RHEA-COMP:14737"/>
        <dbReference type="Rhea" id="RHEA-COMP:14739"/>
        <dbReference type="ChEBI" id="CHEBI:29917"/>
        <dbReference type="ChEBI" id="CHEBI:35235"/>
        <dbReference type="ChEBI" id="CHEBI:57972"/>
        <dbReference type="ChEBI" id="CHEBI:64428"/>
        <dbReference type="EC" id="2.8.1.7"/>
    </reaction>
</comment>
<dbReference type="PANTHER" id="PTHR43586:SF4">
    <property type="entry name" value="ISOPENICILLIN N EPIMERASE"/>
    <property type="match status" value="1"/>
</dbReference>
<dbReference type="RefSeq" id="WP_087020991.1">
    <property type="nucleotide sequence ID" value="NZ_CP178353.1"/>
</dbReference>
<evidence type="ECO:0000313" key="7">
    <source>
        <dbReference type="EMBL" id="OUM19880.1"/>
    </source>
</evidence>
<dbReference type="Proteomes" id="UP000194903">
    <property type="component" value="Unassembled WGS sequence"/>
</dbReference>
<proteinExistence type="inferred from homology"/>
<name>A0A252F2P7_9FIRM</name>
<keyword evidence="8" id="KW-1185">Reference proteome</keyword>
<dbReference type="Gene3D" id="3.90.1150.10">
    <property type="entry name" value="Aspartate Aminotransferase, domain 1"/>
    <property type="match status" value="1"/>
</dbReference>
<dbReference type="InterPro" id="IPR015422">
    <property type="entry name" value="PyrdxlP-dep_Trfase_small"/>
</dbReference>
<evidence type="ECO:0000256" key="2">
    <source>
        <dbReference type="ARBA" id="ARBA00010447"/>
    </source>
</evidence>
<dbReference type="InterPro" id="IPR000192">
    <property type="entry name" value="Aminotrans_V_dom"/>
</dbReference>
<sequence>MIYLDSAATSLHKPPQVAQAVADAILHLGNAGRGAHEATLSAGRVIYEAREKLAELFGVNDPTRVCMMFNTTDALNTAIGGLIRPGDHVVTTEAEHNSVLRPLYRAEQCGAQLTIVPMDRTTGRVEERDIIAAIRPDTRAVVCAHASNVTGNVMDIETIGLYCRAHGILFVVDAAQSAGAFDIDMQRMGISALCMPGHKGLLGPQGTGVLCVADGVRIAPLRVGGSGVHSFSHEHPSDYPTALEAGTLNTPGIAGLSAALDFVMKTGPSAIHMREIALARAFYDAIRRLDGVMVYGDWTTDNRAAIVTLGLSGWDAGEVSDVLMQDYGICTRAGAHCAPLVHRAFGTEHGGLVRFSFSYFNTEDEVRAAVDAVTELTQEDS</sequence>
<dbReference type="OrthoDB" id="9804366at2"/>
<comment type="caution">
    <text evidence="7">The sequence shown here is derived from an EMBL/GenBank/DDBJ whole genome shotgun (WGS) entry which is preliminary data.</text>
</comment>
<accession>A0A252F2P7</accession>
<dbReference type="AlphaFoldDB" id="A0A252F2P7"/>
<dbReference type="EC" id="2.8.1.7" evidence="3"/>
<dbReference type="InterPro" id="IPR015424">
    <property type="entry name" value="PyrdxlP-dep_Trfase"/>
</dbReference>
<evidence type="ECO:0000256" key="1">
    <source>
        <dbReference type="ARBA" id="ARBA00001933"/>
    </source>
</evidence>
<evidence type="ECO:0000256" key="4">
    <source>
        <dbReference type="ARBA" id="ARBA00022898"/>
    </source>
</evidence>
<dbReference type="EMBL" id="NHOC01000009">
    <property type="protein sequence ID" value="OUM19880.1"/>
    <property type="molecule type" value="Genomic_DNA"/>
</dbReference>
<dbReference type="SUPFAM" id="SSF53383">
    <property type="entry name" value="PLP-dependent transferases"/>
    <property type="match status" value="1"/>
</dbReference>
<evidence type="ECO:0000259" key="6">
    <source>
        <dbReference type="Pfam" id="PF00266"/>
    </source>
</evidence>
<evidence type="ECO:0000256" key="5">
    <source>
        <dbReference type="ARBA" id="ARBA00050776"/>
    </source>
</evidence>
<feature type="domain" description="Aminotransferase class V" evidence="6">
    <location>
        <begin position="2"/>
        <end position="367"/>
    </location>
</feature>
<dbReference type="InterPro" id="IPR016454">
    <property type="entry name" value="Cysteine_dSase"/>
</dbReference>